<protein>
    <submittedName>
        <fullName evidence="2">Uncharacterized protein</fullName>
    </submittedName>
</protein>
<reference evidence="2" key="1">
    <citation type="submission" date="2023-10" db="EMBL/GenBank/DDBJ databases">
        <authorList>
            <person name="Chen Y."/>
            <person name="Shah S."/>
            <person name="Dougan E. K."/>
            <person name="Thang M."/>
            <person name="Chan C."/>
        </authorList>
    </citation>
    <scope>NUCLEOTIDE SEQUENCE [LARGE SCALE GENOMIC DNA]</scope>
</reference>
<organism evidence="2 3">
    <name type="scientific">Prorocentrum cordatum</name>
    <dbReference type="NCBI Taxonomy" id="2364126"/>
    <lineage>
        <taxon>Eukaryota</taxon>
        <taxon>Sar</taxon>
        <taxon>Alveolata</taxon>
        <taxon>Dinophyceae</taxon>
        <taxon>Prorocentrales</taxon>
        <taxon>Prorocentraceae</taxon>
        <taxon>Prorocentrum</taxon>
    </lineage>
</organism>
<evidence type="ECO:0000313" key="3">
    <source>
        <dbReference type="Proteomes" id="UP001189429"/>
    </source>
</evidence>
<feature type="compositionally biased region" description="Basic residues" evidence="1">
    <location>
        <begin position="64"/>
        <end position="75"/>
    </location>
</feature>
<name>A0ABN9R7K1_9DINO</name>
<accession>A0ABN9R7K1</accession>
<gene>
    <name evidence="2" type="ORF">PCOR1329_LOCUS16628</name>
</gene>
<feature type="region of interest" description="Disordered" evidence="1">
    <location>
        <begin position="1"/>
        <end position="84"/>
    </location>
</feature>
<evidence type="ECO:0000256" key="1">
    <source>
        <dbReference type="SAM" id="MobiDB-lite"/>
    </source>
</evidence>
<sequence length="277" mass="29843">MASTLPRAGWRLPRSLAASGNGGSGSSGSEDQRPLAKQKALGGEARARPKESADGDEAGEGGPARRRRGGRRRRGTHTDTTWSSKDRNLHARILTMAKLLLQNTQKKRCLAASAMAAITLPIKHTVAQALGDELELYKNQIEQFREDKAKDNLAELGPPTAGLTVAMMESLVTCDIGGAMKEKIKAWLALAQPPDSEEMASEPQLTKADIETSASFLRAEPCHDKELLQIAMNRWGQRTAVPGALRAESVGEVLTGVAPPGWLEEELGTWTDMLQTA</sequence>
<dbReference type="EMBL" id="CAUYUJ010005113">
    <property type="protein sequence ID" value="CAK0812308.1"/>
    <property type="molecule type" value="Genomic_DNA"/>
</dbReference>
<comment type="caution">
    <text evidence="2">The sequence shown here is derived from an EMBL/GenBank/DDBJ whole genome shotgun (WGS) entry which is preliminary data.</text>
</comment>
<evidence type="ECO:0000313" key="2">
    <source>
        <dbReference type="EMBL" id="CAK0812308.1"/>
    </source>
</evidence>
<dbReference type="Proteomes" id="UP001189429">
    <property type="component" value="Unassembled WGS sequence"/>
</dbReference>
<keyword evidence="3" id="KW-1185">Reference proteome</keyword>
<proteinExistence type="predicted"/>